<keyword evidence="3" id="KW-1185">Reference proteome</keyword>
<dbReference type="PROSITE" id="PS50297">
    <property type="entry name" value="ANK_REP_REGION"/>
    <property type="match status" value="1"/>
</dbReference>
<dbReference type="KEGG" id="apln:112905946"/>
<keyword evidence="1" id="KW-0040">ANK repeat</keyword>
<dbReference type="RefSeq" id="XP_025835183.1">
    <property type="nucleotide sequence ID" value="XM_025979398.1"/>
</dbReference>
<feature type="compositionally biased region" description="Low complexity" evidence="2">
    <location>
        <begin position="44"/>
        <end position="53"/>
    </location>
</feature>
<proteinExistence type="predicted"/>
<feature type="repeat" description="ANK" evidence="1">
    <location>
        <begin position="120"/>
        <end position="152"/>
    </location>
</feature>
<protein>
    <submittedName>
        <fullName evidence="4">Uncharacterized protein LOC112905946</fullName>
    </submittedName>
</protein>
<dbReference type="GeneID" id="112905946"/>
<dbReference type="Gene3D" id="1.25.40.20">
    <property type="entry name" value="Ankyrin repeat-containing domain"/>
    <property type="match status" value="1"/>
</dbReference>
<evidence type="ECO:0000256" key="1">
    <source>
        <dbReference type="PROSITE-ProRule" id="PRU00023"/>
    </source>
</evidence>
<sequence length="178" mass="18650">MSQPSGKKGGSKGPPKDKNSGDDAKKEEKDKAPPQDKDDQVSTNNNNGVNNNGEAEEGAAQKPQSAGAVVRDAGQKVLSLCQKSEWSPVDQVLKSIEKSIASAGEDANTAPLAGIADPATGMTPLMYAVKDNKTSLIERLIELGADVTARNNVSYEAQLKRNVTKSPSSFINGVSSHS</sequence>
<dbReference type="SUPFAM" id="SSF48403">
    <property type="entry name" value="Ankyrin repeat"/>
    <property type="match status" value="1"/>
</dbReference>
<evidence type="ECO:0000313" key="4">
    <source>
        <dbReference type="RefSeq" id="XP_025835183.1"/>
    </source>
</evidence>
<organism evidence="3 4">
    <name type="scientific">Agrilus planipennis</name>
    <name type="common">Emerald ash borer</name>
    <name type="synonym">Agrilus marcopoli</name>
    <dbReference type="NCBI Taxonomy" id="224129"/>
    <lineage>
        <taxon>Eukaryota</taxon>
        <taxon>Metazoa</taxon>
        <taxon>Ecdysozoa</taxon>
        <taxon>Arthropoda</taxon>
        <taxon>Hexapoda</taxon>
        <taxon>Insecta</taxon>
        <taxon>Pterygota</taxon>
        <taxon>Neoptera</taxon>
        <taxon>Endopterygota</taxon>
        <taxon>Coleoptera</taxon>
        <taxon>Polyphaga</taxon>
        <taxon>Elateriformia</taxon>
        <taxon>Buprestoidea</taxon>
        <taxon>Buprestidae</taxon>
        <taxon>Agrilinae</taxon>
        <taxon>Agrilus</taxon>
    </lineage>
</organism>
<reference evidence="4" key="1">
    <citation type="submission" date="2025-08" db="UniProtKB">
        <authorList>
            <consortium name="RefSeq"/>
        </authorList>
    </citation>
    <scope>IDENTIFICATION</scope>
    <source>
        <tissue evidence="4">Entire body</tissue>
    </source>
</reference>
<dbReference type="Pfam" id="PF00023">
    <property type="entry name" value="Ank"/>
    <property type="match status" value="1"/>
</dbReference>
<dbReference type="Proteomes" id="UP000192223">
    <property type="component" value="Unplaced"/>
</dbReference>
<dbReference type="InterPro" id="IPR036770">
    <property type="entry name" value="Ankyrin_rpt-contain_sf"/>
</dbReference>
<feature type="region of interest" description="Disordered" evidence="2">
    <location>
        <begin position="1"/>
        <end position="71"/>
    </location>
</feature>
<dbReference type="InterPro" id="IPR002110">
    <property type="entry name" value="Ankyrin_rpt"/>
</dbReference>
<dbReference type="SMART" id="SM00248">
    <property type="entry name" value="ANK"/>
    <property type="match status" value="1"/>
</dbReference>
<feature type="compositionally biased region" description="Basic and acidic residues" evidence="2">
    <location>
        <begin position="14"/>
        <end position="40"/>
    </location>
</feature>
<gene>
    <name evidence="4" type="primary">LOC112905946</name>
</gene>
<dbReference type="AlphaFoldDB" id="A0A7F5RGT0"/>
<dbReference type="InParanoid" id="A0A7F5RGT0"/>
<evidence type="ECO:0000313" key="3">
    <source>
        <dbReference type="Proteomes" id="UP000192223"/>
    </source>
</evidence>
<dbReference type="PROSITE" id="PS50088">
    <property type="entry name" value="ANK_REPEAT"/>
    <property type="match status" value="1"/>
</dbReference>
<accession>A0A7F5RGT0</accession>
<evidence type="ECO:0000256" key="2">
    <source>
        <dbReference type="SAM" id="MobiDB-lite"/>
    </source>
</evidence>
<dbReference type="OrthoDB" id="8197611at2759"/>
<name>A0A7F5RGT0_AGRPL</name>